<keyword evidence="1" id="KW-0175">Coiled coil</keyword>
<evidence type="ECO:0000256" key="2">
    <source>
        <dbReference type="SAM" id="MobiDB-lite"/>
    </source>
</evidence>
<proteinExistence type="predicted"/>
<reference evidence="4" key="1">
    <citation type="journal article" date="2014" name="Proc. Natl. Acad. Sci. U.S.A.">
        <title>Extensive sampling of basidiomycete genomes demonstrates inadequacy of the white-rot/brown-rot paradigm for wood decay fungi.</title>
        <authorList>
            <person name="Riley R."/>
            <person name="Salamov A.A."/>
            <person name="Brown D.W."/>
            <person name="Nagy L.G."/>
            <person name="Floudas D."/>
            <person name="Held B.W."/>
            <person name="Levasseur A."/>
            <person name="Lombard V."/>
            <person name="Morin E."/>
            <person name="Otillar R."/>
            <person name="Lindquist E.A."/>
            <person name="Sun H."/>
            <person name="LaButti K.M."/>
            <person name="Schmutz J."/>
            <person name="Jabbour D."/>
            <person name="Luo H."/>
            <person name="Baker S.E."/>
            <person name="Pisabarro A.G."/>
            <person name="Walton J.D."/>
            <person name="Blanchette R.A."/>
            <person name="Henrissat B."/>
            <person name="Martin F."/>
            <person name="Cullen D."/>
            <person name="Hibbett D.S."/>
            <person name="Grigoriev I.V."/>
        </authorList>
    </citation>
    <scope>NUCLEOTIDE SEQUENCE [LARGE SCALE GENOMIC DNA]</scope>
    <source>
        <strain evidence="4">MUCL 33604</strain>
    </source>
</reference>
<evidence type="ECO:0000313" key="3">
    <source>
        <dbReference type="EMBL" id="KDQ49208.1"/>
    </source>
</evidence>
<sequence>MDEKPHPHRIYEAHDAAFALRFDMESYYKPLKLVTEHMGFVLSVFGKIGDIHVVLQAACELLTAAYKALEVQRQRDEHVVALATAMARLFAWSREVKQLKDQLHSLKDTVKKMVDHAHVCATFILEYIKHGFLHRMIHGRDSKLAELIRECTDLRGTFLVDLEVANLLKVDRLEQRQVFRYNTGFLSGDEDSEDDDEDDGLRHHMGSPLQAPDGLSEFPYHSREWARSMTSSRRLAIPLSPSPIFQQ</sequence>
<evidence type="ECO:0000313" key="4">
    <source>
        <dbReference type="Proteomes" id="UP000027265"/>
    </source>
</evidence>
<dbReference type="Proteomes" id="UP000027265">
    <property type="component" value="Unassembled WGS sequence"/>
</dbReference>
<keyword evidence="4" id="KW-1185">Reference proteome</keyword>
<feature type="region of interest" description="Disordered" evidence="2">
    <location>
        <begin position="188"/>
        <end position="217"/>
    </location>
</feature>
<dbReference type="InParanoid" id="A0A067P2Q5"/>
<protein>
    <submittedName>
        <fullName evidence="3">Uncharacterized protein</fullName>
    </submittedName>
</protein>
<dbReference type="EMBL" id="KL197795">
    <property type="protein sequence ID" value="KDQ49208.1"/>
    <property type="molecule type" value="Genomic_DNA"/>
</dbReference>
<organism evidence="3 4">
    <name type="scientific">Jaapia argillacea MUCL 33604</name>
    <dbReference type="NCBI Taxonomy" id="933084"/>
    <lineage>
        <taxon>Eukaryota</taxon>
        <taxon>Fungi</taxon>
        <taxon>Dikarya</taxon>
        <taxon>Basidiomycota</taxon>
        <taxon>Agaricomycotina</taxon>
        <taxon>Agaricomycetes</taxon>
        <taxon>Agaricomycetidae</taxon>
        <taxon>Jaapiales</taxon>
        <taxon>Jaapiaceae</taxon>
        <taxon>Jaapia</taxon>
    </lineage>
</organism>
<dbReference type="STRING" id="933084.A0A067P2Q5"/>
<name>A0A067P2Q5_9AGAM</name>
<dbReference type="AlphaFoldDB" id="A0A067P2Q5"/>
<feature type="coiled-coil region" evidence="1">
    <location>
        <begin position="89"/>
        <end position="116"/>
    </location>
</feature>
<feature type="compositionally biased region" description="Acidic residues" evidence="2">
    <location>
        <begin position="188"/>
        <end position="199"/>
    </location>
</feature>
<accession>A0A067P2Q5</accession>
<dbReference type="HOGENOM" id="CLU_1124701_0_0_1"/>
<dbReference type="OrthoDB" id="163438at2759"/>
<evidence type="ECO:0000256" key="1">
    <source>
        <dbReference type="SAM" id="Coils"/>
    </source>
</evidence>
<gene>
    <name evidence="3" type="ORF">JAAARDRAFT_201069</name>
</gene>